<proteinExistence type="inferred from homology"/>
<evidence type="ECO:0008006" key="5">
    <source>
        <dbReference type="Google" id="ProtNLM"/>
    </source>
</evidence>
<dbReference type="PIRSF" id="PIRSF015730">
    <property type="entry name" value="TFAR19"/>
    <property type="match status" value="1"/>
</dbReference>
<name>A0A182WLV1_9DIPT</name>
<feature type="compositionally biased region" description="Low complexity" evidence="2">
    <location>
        <begin position="23"/>
        <end position="32"/>
    </location>
</feature>
<evidence type="ECO:0000313" key="4">
    <source>
        <dbReference type="Proteomes" id="UP000075920"/>
    </source>
</evidence>
<evidence type="ECO:0000256" key="1">
    <source>
        <dbReference type="ARBA" id="ARBA00010490"/>
    </source>
</evidence>
<dbReference type="GO" id="GO:0003677">
    <property type="term" value="F:DNA binding"/>
    <property type="evidence" value="ECO:0007669"/>
    <property type="project" value="InterPro"/>
</dbReference>
<dbReference type="PANTHER" id="PTHR10840:SF0">
    <property type="entry name" value="PROGRAMMED CELL DEATH PROTEIN 5"/>
    <property type="match status" value="1"/>
</dbReference>
<dbReference type="Gene3D" id="1.10.8.140">
    <property type="entry name" value="PDCD5-like"/>
    <property type="match status" value="1"/>
</dbReference>
<dbReference type="InterPro" id="IPR002836">
    <property type="entry name" value="PDCD5-like"/>
</dbReference>
<dbReference type="PANTHER" id="PTHR10840">
    <property type="entry name" value="PROGRAMMED CELL DEATH PROTEIN 5"/>
    <property type="match status" value="1"/>
</dbReference>
<reference evidence="4" key="1">
    <citation type="submission" date="2013-03" db="EMBL/GenBank/DDBJ databases">
        <title>The Genome Sequence of Anopheles minimus MINIMUS1.</title>
        <authorList>
            <consortium name="The Broad Institute Genomics Platform"/>
            <person name="Neafsey D.E."/>
            <person name="Walton C."/>
            <person name="Walker B."/>
            <person name="Young S.K."/>
            <person name="Zeng Q."/>
            <person name="Gargeya S."/>
            <person name="Fitzgerald M."/>
            <person name="Haas B."/>
            <person name="Abouelleil A."/>
            <person name="Allen A.W."/>
            <person name="Alvarado L."/>
            <person name="Arachchi H.M."/>
            <person name="Berlin A.M."/>
            <person name="Chapman S.B."/>
            <person name="Gainer-Dewar J."/>
            <person name="Goldberg J."/>
            <person name="Griggs A."/>
            <person name="Gujja S."/>
            <person name="Hansen M."/>
            <person name="Howarth C."/>
            <person name="Imamovic A."/>
            <person name="Ireland A."/>
            <person name="Larimer J."/>
            <person name="McCowan C."/>
            <person name="Murphy C."/>
            <person name="Pearson M."/>
            <person name="Poon T.W."/>
            <person name="Priest M."/>
            <person name="Roberts A."/>
            <person name="Saif S."/>
            <person name="Shea T."/>
            <person name="Sisk P."/>
            <person name="Sykes S."/>
            <person name="Wortman J."/>
            <person name="Nusbaum C."/>
            <person name="Birren B."/>
        </authorList>
    </citation>
    <scope>NUCLEOTIDE SEQUENCE [LARGE SCALE GENOMIC DNA]</scope>
    <source>
        <strain evidence="4">MINIMUS1</strain>
    </source>
</reference>
<dbReference type="InterPro" id="IPR036883">
    <property type="entry name" value="PDCD5-like_sf"/>
</dbReference>
<dbReference type="Proteomes" id="UP000075920">
    <property type="component" value="Unassembled WGS sequence"/>
</dbReference>
<comment type="similarity">
    <text evidence="1">Belongs to the PDCD5 family.</text>
</comment>
<dbReference type="STRING" id="112268.A0A182WLV1"/>
<evidence type="ECO:0000256" key="2">
    <source>
        <dbReference type="SAM" id="MobiDB-lite"/>
    </source>
</evidence>
<reference evidence="3" key="2">
    <citation type="submission" date="2020-05" db="UniProtKB">
        <authorList>
            <consortium name="EnsemblMetazoa"/>
        </authorList>
    </citation>
    <scope>IDENTIFICATION</scope>
    <source>
        <strain evidence="3">MINIMUS1</strain>
    </source>
</reference>
<dbReference type="GO" id="GO:0005829">
    <property type="term" value="C:cytosol"/>
    <property type="evidence" value="ECO:0007669"/>
    <property type="project" value="TreeGrafter"/>
</dbReference>
<keyword evidence="4" id="KW-1185">Reference proteome</keyword>
<protein>
    <recommendedName>
        <fullName evidence="5">Programmed cell death protein 5</fullName>
    </recommendedName>
</protein>
<dbReference type="Pfam" id="PF01984">
    <property type="entry name" value="dsDNA_bind"/>
    <property type="match status" value="1"/>
</dbReference>
<dbReference type="EnsemblMetazoa" id="AMIN011380-RA">
    <property type="protein sequence ID" value="AMIN011380-PA"/>
    <property type="gene ID" value="AMIN011380"/>
</dbReference>
<dbReference type="SUPFAM" id="SSF46950">
    <property type="entry name" value="Double-stranded DNA-binding domain"/>
    <property type="match status" value="1"/>
</dbReference>
<feature type="region of interest" description="Disordered" evidence="2">
    <location>
        <begin position="1"/>
        <end position="41"/>
    </location>
</feature>
<sequence length="129" mass="14898">MADPELEAIRQQRMQQMQGSNPEQQKAMQEQRQAQEEMKNSMLSQLLDQDARARLNTLKLSKPEKAQMVEGMIIRMAQMRQIGDKLDDASLVKLLESLNQQMPRSNSTVKFDRRRAALDSDEDDDDYGI</sequence>
<dbReference type="GO" id="GO:0005634">
    <property type="term" value="C:nucleus"/>
    <property type="evidence" value="ECO:0007669"/>
    <property type="project" value="TreeGrafter"/>
</dbReference>
<dbReference type="FunFam" id="1.10.8.140:FF:000003">
    <property type="entry name" value="Programmed cell death 5"/>
    <property type="match status" value="1"/>
</dbReference>
<feature type="compositionally biased region" description="Polar residues" evidence="2">
    <location>
        <begin position="12"/>
        <end position="22"/>
    </location>
</feature>
<dbReference type="AlphaFoldDB" id="A0A182WLV1"/>
<organism evidence="3 4">
    <name type="scientific">Anopheles minimus</name>
    <dbReference type="NCBI Taxonomy" id="112268"/>
    <lineage>
        <taxon>Eukaryota</taxon>
        <taxon>Metazoa</taxon>
        <taxon>Ecdysozoa</taxon>
        <taxon>Arthropoda</taxon>
        <taxon>Hexapoda</taxon>
        <taxon>Insecta</taxon>
        <taxon>Pterygota</taxon>
        <taxon>Neoptera</taxon>
        <taxon>Endopterygota</taxon>
        <taxon>Diptera</taxon>
        <taxon>Nematocera</taxon>
        <taxon>Culicoidea</taxon>
        <taxon>Culicidae</taxon>
        <taxon>Anophelinae</taxon>
        <taxon>Anopheles</taxon>
    </lineage>
</organism>
<dbReference type="VEuPathDB" id="VectorBase:AMIN011380"/>
<accession>A0A182WLV1</accession>
<evidence type="ECO:0000313" key="3">
    <source>
        <dbReference type="EnsemblMetazoa" id="AMIN011380-PA"/>
    </source>
</evidence>
<feature type="region of interest" description="Disordered" evidence="2">
    <location>
        <begin position="102"/>
        <end position="129"/>
    </location>
</feature>
<feature type="compositionally biased region" description="Acidic residues" evidence="2">
    <location>
        <begin position="119"/>
        <end position="129"/>
    </location>
</feature>